<dbReference type="Gene3D" id="3.90.25.10">
    <property type="entry name" value="UDP-galactose 4-epimerase, domain 1"/>
    <property type="match status" value="1"/>
</dbReference>
<dbReference type="GO" id="GO:0005829">
    <property type="term" value="C:cytosol"/>
    <property type="evidence" value="ECO:0007669"/>
    <property type="project" value="TreeGrafter"/>
</dbReference>
<dbReference type="PANTHER" id="PTHR10491:SF4">
    <property type="entry name" value="METHIONINE ADENOSYLTRANSFERASE 2 SUBUNIT BETA"/>
    <property type="match status" value="1"/>
</dbReference>
<dbReference type="CDD" id="cd05254">
    <property type="entry name" value="dTDP_HR_like_SDR_e"/>
    <property type="match status" value="1"/>
</dbReference>
<gene>
    <name evidence="4" type="ORF">IKE_04316</name>
</gene>
<dbReference type="NCBIfam" id="TIGR01214">
    <property type="entry name" value="rmlD"/>
    <property type="match status" value="1"/>
</dbReference>
<reference evidence="4 5" key="1">
    <citation type="submission" date="2012-12" db="EMBL/GenBank/DDBJ databases">
        <title>The Genome Sequence of Bacillus cereus VD196.</title>
        <authorList>
            <consortium name="The Broad Institute Genome Sequencing Platform"/>
            <consortium name="The Broad Institute Genome Sequencing Center for Infectious Disease"/>
            <person name="Feldgarden M."/>
            <person name="Van der Auwera G.A."/>
            <person name="Mahillon J."/>
            <person name="Duprez V."/>
            <person name="Timmery S."/>
            <person name="Mattelet C."/>
            <person name="Dierick K."/>
            <person name="Sun M."/>
            <person name="Yu Z."/>
            <person name="Zhu L."/>
            <person name="Hu X."/>
            <person name="Shank E.B."/>
            <person name="Swiecicka I."/>
            <person name="Hansen B.M."/>
            <person name="Andrup L."/>
            <person name="Walker B."/>
            <person name="Young S.K."/>
            <person name="Zeng Q."/>
            <person name="Gargeya S."/>
            <person name="Fitzgerald M."/>
            <person name="Haas B."/>
            <person name="Abouelleil A."/>
            <person name="Alvarado L."/>
            <person name="Arachchi H.M."/>
            <person name="Berlin A.M."/>
            <person name="Chapman S.B."/>
            <person name="Dewar J."/>
            <person name="Goldberg J."/>
            <person name="Griggs A."/>
            <person name="Gujja S."/>
            <person name="Hansen M."/>
            <person name="Howarth C."/>
            <person name="Imamovic A."/>
            <person name="Larimer J."/>
            <person name="McCowan C."/>
            <person name="Murphy C."/>
            <person name="Neiman D."/>
            <person name="Pearson M."/>
            <person name="Priest M."/>
            <person name="Roberts A."/>
            <person name="Saif S."/>
            <person name="Shea T."/>
            <person name="Sisk P."/>
            <person name="Sykes S."/>
            <person name="Wortman J."/>
            <person name="Nusbaum C."/>
            <person name="Birren B."/>
        </authorList>
    </citation>
    <scope>NUCLEOTIDE SEQUENCE [LARGE SCALE GENOMIC DNA]</scope>
    <source>
        <strain evidence="4 5">VD196</strain>
    </source>
</reference>
<dbReference type="InterPro" id="IPR005913">
    <property type="entry name" value="dTDP_dehydrorham_reduct"/>
</dbReference>
<proteinExistence type="inferred from homology"/>
<evidence type="ECO:0000256" key="2">
    <source>
        <dbReference type="RuleBase" id="RU364082"/>
    </source>
</evidence>
<dbReference type="PANTHER" id="PTHR10491">
    <property type="entry name" value="DTDP-4-DEHYDRORHAMNOSE REDUCTASE"/>
    <property type="match status" value="1"/>
</dbReference>
<feature type="domain" description="RmlD-like substrate binding" evidence="3">
    <location>
        <begin position="1"/>
        <end position="278"/>
    </location>
</feature>
<organism evidence="4 5">
    <name type="scientific">Bacillus cereus VD196</name>
    <dbReference type="NCBI Taxonomy" id="1053243"/>
    <lineage>
        <taxon>Bacteria</taxon>
        <taxon>Bacillati</taxon>
        <taxon>Bacillota</taxon>
        <taxon>Bacilli</taxon>
        <taxon>Bacillales</taxon>
        <taxon>Bacillaceae</taxon>
        <taxon>Bacillus</taxon>
        <taxon>Bacillus cereus group</taxon>
    </lineage>
</organism>
<dbReference type="InterPro" id="IPR029903">
    <property type="entry name" value="RmlD-like-bd"/>
</dbReference>
<name>A0A9W5Q1I6_BACCE</name>
<dbReference type="Proteomes" id="UP000014023">
    <property type="component" value="Unassembled WGS sequence"/>
</dbReference>
<evidence type="ECO:0000313" key="4">
    <source>
        <dbReference type="EMBL" id="EOO64775.1"/>
    </source>
</evidence>
<dbReference type="GO" id="GO:0008831">
    <property type="term" value="F:dTDP-4-dehydrorhamnose reductase activity"/>
    <property type="evidence" value="ECO:0007669"/>
    <property type="project" value="UniProtKB-EC"/>
</dbReference>
<dbReference type="Gene3D" id="3.40.50.720">
    <property type="entry name" value="NAD(P)-binding Rossmann-like Domain"/>
    <property type="match status" value="1"/>
</dbReference>
<evidence type="ECO:0000259" key="3">
    <source>
        <dbReference type="Pfam" id="PF04321"/>
    </source>
</evidence>
<protein>
    <recommendedName>
        <fullName evidence="2">dTDP-4-dehydrorhamnose reductase</fullName>
        <ecNumber evidence="2">1.1.1.133</ecNumber>
    </recommendedName>
</protein>
<comment type="similarity">
    <text evidence="1 2">Belongs to the dTDP-4-dehydrorhamnose reductase family.</text>
</comment>
<dbReference type="Pfam" id="PF04321">
    <property type="entry name" value="RmlD_sub_bind"/>
    <property type="match status" value="1"/>
</dbReference>
<accession>A0A9W5Q1I6</accession>
<evidence type="ECO:0000256" key="1">
    <source>
        <dbReference type="ARBA" id="ARBA00010944"/>
    </source>
</evidence>
<dbReference type="GO" id="GO:0019305">
    <property type="term" value="P:dTDP-rhamnose biosynthetic process"/>
    <property type="evidence" value="ECO:0007669"/>
    <property type="project" value="TreeGrafter"/>
</dbReference>
<keyword evidence="2" id="KW-0521">NADP</keyword>
<dbReference type="RefSeq" id="WP_016125731.1">
    <property type="nucleotide sequence ID" value="NZ_KB976266.1"/>
</dbReference>
<dbReference type="EC" id="1.1.1.133" evidence="2"/>
<sequence length="280" mass="31591">MKVIVTGAKGQLAQDVLRQLEHTDLQVYGVDREELDITNNEAVQAYINKIKPDAIMHCAAYTNVDTAEEDADTAYKVNGLGTKYLAQAAGKIGAKMLYISTDYVFDGTAKKPYKTSEPTKPLGVYGKTKLAGETFVQQYVDKFFIVRTAWVFGIFGNNFVKTMLRLGREHDEISVVNDQVGSPTYTVDLARFMIELISSEKYGIYHVTNAGICSWYEFAVEIFKQAEMDVNVKPVTTEEFPRPADRPKYSVLDKKKIEEEGFLPLQDWKKAVACYLSENR</sequence>
<dbReference type="SUPFAM" id="SSF51735">
    <property type="entry name" value="NAD(P)-binding Rossmann-fold domains"/>
    <property type="match status" value="1"/>
</dbReference>
<keyword evidence="2" id="KW-0560">Oxidoreductase</keyword>
<comment type="pathway">
    <text evidence="2">Carbohydrate biosynthesis; dTDP-L-rhamnose biosynthesis.</text>
</comment>
<dbReference type="InterPro" id="IPR036291">
    <property type="entry name" value="NAD(P)-bd_dom_sf"/>
</dbReference>
<dbReference type="EMBL" id="AHFL01000031">
    <property type="protein sequence ID" value="EOO64775.1"/>
    <property type="molecule type" value="Genomic_DNA"/>
</dbReference>
<comment type="caution">
    <text evidence="4">The sequence shown here is derived from an EMBL/GenBank/DDBJ whole genome shotgun (WGS) entry which is preliminary data.</text>
</comment>
<evidence type="ECO:0000313" key="5">
    <source>
        <dbReference type="Proteomes" id="UP000014023"/>
    </source>
</evidence>
<comment type="function">
    <text evidence="2">Catalyzes the reduction of dTDP-6-deoxy-L-lyxo-4-hexulose to yield dTDP-L-rhamnose.</text>
</comment>
<dbReference type="AlphaFoldDB" id="A0A9W5Q1I6"/>